<evidence type="ECO:0000313" key="2">
    <source>
        <dbReference type="EMBL" id="MEY1661980.1"/>
    </source>
</evidence>
<reference evidence="2 3" key="1">
    <citation type="submission" date="2024-07" db="EMBL/GenBank/DDBJ databases">
        <authorList>
            <person name="Ren Q."/>
        </authorList>
    </citation>
    <scope>NUCLEOTIDE SEQUENCE [LARGE SCALE GENOMIC DNA]</scope>
    <source>
        <strain evidence="2 3">REN37</strain>
    </source>
</reference>
<dbReference type="Proteomes" id="UP001562065">
    <property type="component" value="Unassembled WGS sequence"/>
</dbReference>
<protein>
    <recommendedName>
        <fullName evidence="4">DUF3829 domain-containing protein</fullName>
    </recommendedName>
</protein>
<sequence>MTIHGSLRTVPTGLRCLSWLLLCLLSNTAWAVNAADLARFEQRLWEVRSDAHAYLVLDNAPRYRSATLASIQALRHSLEQLQDGATGSDQSLLANQVAPKLRQYLIAADTSVRTGDESKRQYAVQDLTALSYEIAALVAPLSAEGDNSDPIVALLRTAAQVQQIGSEYLSLVASPAGGMAIGGEGNIDLNEAVPAMDRHLQTLKRRLQEPSATAALTEAEGKWRFIRESLMKFYDKSVPFLVQRYTEQIVDALQRGAV</sequence>
<accession>A0ABV4AJX8</accession>
<feature type="signal peptide" evidence="1">
    <location>
        <begin position="1"/>
        <end position="31"/>
    </location>
</feature>
<evidence type="ECO:0000256" key="1">
    <source>
        <dbReference type="SAM" id="SignalP"/>
    </source>
</evidence>
<evidence type="ECO:0000313" key="3">
    <source>
        <dbReference type="Proteomes" id="UP001562065"/>
    </source>
</evidence>
<feature type="chain" id="PRO_5045060624" description="DUF3829 domain-containing protein" evidence="1">
    <location>
        <begin position="32"/>
        <end position="258"/>
    </location>
</feature>
<organism evidence="2 3">
    <name type="scientific">Isoalcanivorax beigongshangi</name>
    <dbReference type="NCBI Taxonomy" id="3238810"/>
    <lineage>
        <taxon>Bacteria</taxon>
        <taxon>Pseudomonadati</taxon>
        <taxon>Pseudomonadota</taxon>
        <taxon>Gammaproteobacteria</taxon>
        <taxon>Oceanospirillales</taxon>
        <taxon>Alcanivoracaceae</taxon>
        <taxon>Isoalcanivorax</taxon>
    </lineage>
</organism>
<dbReference type="EMBL" id="JBGCUO010000001">
    <property type="protein sequence ID" value="MEY1661980.1"/>
    <property type="molecule type" value="Genomic_DNA"/>
</dbReference>
<keyword evidence="1" id="KW-0732">Signal</keyword>
<name>A0ABV4AJX8_9GAMM</name>
<gene>
    <name evidence="2" type="ORF">AB5I84_07440</name>
</gene>
<keyword evidence="3" id="KW-1185">Reference proteome</keyword>
<evidence type="ECO:0008006" key="4">
    <source>
        <dbReference type="Google" id="ProtNLM"/>
    </source>
</evidence>
<dbReference type="RefSeq" id="WP_369455225.1">
    <property type="nucleotide sequence ID" value="NZ_JBGCUO010000001.1"/>
</dbReference>
<comment type="caution">
    <text evidence="2">The sequence shown here is derived from an EMBL/GenBank/DDBJ whole genome shotgun (WGS) entry which is preliminary data.</text>
</comment>
<proteinExistence type="predicted"/>